<dbReference type="KEGG" id="vbl:L21SP4_01571"/>
<evidence type="ECO:0000313" key="2">
    <source>
        <dbReference type="Proteomes" id="UP000035268"/>
    </source>
</evidence>
<dbReference type="EMBL" id="CP010904">
    <property type="protein sequence ID" value="AKJ64814.1"/>
    <property type="molecule type" value="Genomic_DNA"/>
</dbReference>
<reference evidence="1 2" key="2">
    <citation type="journal article" date="2016" name="ISME J.">
        <title>Characterization of the first cultured representative of Verrucomicrobia subdivision 5 indicates the proposal of a novel phylum.</title>
        <authorList>
            <person name="Spring S."/>
            <person name="Bunk B."/>
            <person name="Sproer C."/>
            <person name="Schumann P."/>
            <person name="Rohde M."/>
            <person name="Tindall B.J."/>
            <person name="Klenk H.P."/>
        </authorList>
    </citation>
    <scope>NUCLEOTIDE SEQUENCE [LARGE SCALE GENOMIC DNA]</scope>
    <source>
        <strain evidence="1 2">L21-Fru-AB</strain>
    </source>
</reference>
<gene>
    <name evidence="1" type="ORF">L21SP4_01571</name>
</gene>
<protein>
    <recommendedName>
        <fullName evidence="3">Lipoprotein</fullName>
    </recommendedName>
</protein>
<accession>A0A0G3EL14</accession>
<organism evidence="1 2">
    <name type="scientific">Kiritimatiella glycovorans</name>
    <dbReference type="NCBI Taxonomy" id="1307763"/>
    <lineage>
        <taxon>Bacteria</taxon>
        <taxon>Pseudomonadati</taxon>
        <taxon>Kiritimatiellota</taxon>
        <taxon>Kiritimatiellia</taxon>
        <taxon>Kiritimatiellales</taxon>
        <taxon>Kiritimatiellaceae</taxon>
        <taxon>Kiritimatiella</taxon>
    </lineage>
</organism>
<evidence type="ECO:0000313" key="1">
    <source>
        <dbReference type="EMBL" id="AKJ64814.1"/>
    </source>
</evidence>
<dbReference type="RefSeq" id="WP_144413795.1">
    <property type="nucleotide sequence ID" value="NZ_CP010904.1"/>
</dbReference>
<name>A0A0G3EL14_9BACT</name>
<sequence length="195" mass="20271">MKKRWLGLMVVAAMVVGVGCGKKAEQGSVEPVAVPKAFVSEEPAGEPTPIPEARKLPPGTDVLLKGLVMGVRSPFVEGRALFILGDEATITPCNAKDDDHCSMPWDACCDPLEVRAAGTAAIQVLDDTGEVLEQGLKGVNGLKELSRVTVAGAVAPHSTTNAFVVNAASLYVEPEASNQPEAKDAHATCPSCPAK</sequence>
<dbReference type="OrthoDB" id="195657at2"/>
<dbReference type="PROSITE" id="PS51257">
    <property type="entry name" value="PROKAR_LIPOPROTEIN"/>
    <property type="match status" value="1"/>
</dbReference>
<evidence type="ECO:0008006" key="3">
    <source>
        <dbReference type="Google" id="ProtNLM"/>
    </source>
</evidence>
<proteinExistence type="predicted"/>
<dbReference type="STRING" id="1307763.L21SP4_01571"/>
<dbReference type="Proteomes" id="UP000035268">
    <property type="component" value="Chromosome"/>
</dbReference>
<dbReference type="AlphaFoldDB" id="A0A0G3EL14"/>
<keyword evidence="2" id="KW-1185">Reference proteome</keyword>
<reference evidence="2" key="1">
    <citation type="submission" date="2015-02" db="EMBL/GenBank/DDBJ databases">
        <title>Description and complete genome sequence of the first cultured representative of the subdivision 5 of the Verrucomicrobia phylum.</title>
        <authorList>
            <person name="Spring S."/>
            <person name="Bunk B."/>
            <person name="Sproer C."/>
            <person name="Klenk H.-P."/>
        </authorList>
    </citation>
    <scope>NUCLEOTIDE SEQUENCE [LARGE SCALE GENOMIC DNA]</scope>
    <source>
        <strain evidence="2">L21-Fru-AB</strain>
    </source>
</reference>